<evidence type="ECO:0000313" key="1">
    <source>
        <dbReference type="EMBL" id="MBB2150668.1"/>
    </source>
</evidence>
<gene>
    <name evidence="1" type="ORF">GM920_17355</name>
</gene>
<organism evidence="1 2">
    <name type="scientific">Pedobacter gandavensis</name>
    <dbReference type="NCBI Taxonomy" id="2679963"/>
    <lineage>
        <taxon>Bacteria</taxon>
        <taxon>Pseudomonadati</taxon>
        <taxon>Bacteroidota</taxon>
        <taxon>Sphingobacteriia</taxon>
        <taxon>Sphingobacteriales</taxon>
        <taxon>Sphingobacteriaceae</taxon>
        <taxon>Pedobacter</taxon>
    </lineage>
</organism>
<dbReference type="EMBL" id="WNXC01000007">
    <property type="protein sequence ID" value="MBB2150668.1"/>
    <property type="molecule type" value="Genomic_DNA"/>
</dbReference>
<dbReference type="Proteomes" id="UP000636110">
    <property type="component" value="Unassembled WGS sequence"/>
</dbReference>
<protein>
    <submittedName>
        <fullName evidence="1">Uncharacterized protein</fullName>
    </submittedName>
</protein>
<accession>A0ABR6EZF6</accession>
<reference evidence="1 2" key="1">
    <citation type="submission" date="2019-11" db="EMBL/GenBank/DDBJ databases">
        <title>Description of Pedobacter sp. LMG 31462T.</title>
        <authorList>
            <person name="Carlier A."/>
            <person name="Qi S."/>
            <person name="Vandamme P."/>
        </authorList>
    </citation>
    <scope>NUCLEOTIDE SEQUENCE [LARGE SCALE GENOMIC DNA]</scope>
    <source>
        <strain evidence="1 2">LMG 31462</strain>
    </source>
</reference>
<dbReference type="RefSeq" id="WP_182959840.1">
    <property type="nucleotide sequence ID" value="NZ_WNXC01000007.1"/>
</dbReference>
<evidence type="ECO:0000313" key="2">
    <source>
        <dbReference type="Proteomes" id="UP000636110"/>
    </source>
</evidence>
<sequence>MKAVSTHLNKQLSLVEYPSEGELLLKMPAIRTHQDQEIFEVKKWKNNICTS</sequence>
<name>A0ABR6EZF6_9SPHI</name>
<proteinExistence type="predicted"/>
<comment type="caution">
    <text evidence="1">The sequence shown here is derived from an EMBL/GenBank/DDBJ whole genome shotgun (WGS) entry which is preliminary data.</text>
</comment>
<keyword evidence="2" id="KW-1185">Reference proteome</keyword>